<dbReference type="Pfam" id="PF03466">
    <property type="entry name" value="LysR_substrate"/>
    <property type="match status" value="1"/>
</dbReference>
<evidence type="ECO:0000256" key="2">
    <source>
        <dbReference type="ARBA" id="ARBA00023015"/>
    </source>
</evidence>
<keyword evidence="4" id="KW-0804">Transcription</keyword>
<dbReference type="InterPro" id="IPR036388">
    <property type="entry name" value="WH-like_DNA-bd_sf"/>
</dbReference>
<evidence type="ECO:0000259" key="5">
    <source>
        <dbReference type="PROSITE" id="PS50931"/>
    </source>
</evidence>
<keyword evidence="2" id="KW-0805">Transcription regulation</keyword>
<proteinExistence type="inferred from homology"/>
<evidence type="ECO:0000313" key="6">
    <source>
        <dbReference type="EMBL" id="WGH77466.1"/>
    </source>
</evidence>
<sequence>MIGWRDMPSLAALRAFEAAARCGSLSAAARELNVTHAAVAGHVRALETFFATPLLHRAGQGMETTPDGAMLARGLTEGFTTLAAACRDLSDRHSTRALSVTVTPTFAENWLMPRISSFWAEHPEINVTIAPSTASANLRRDGYDLAIRYGDGEWPGYDVEPLLRDDFVLVAAPALAARLADTSNAALLQQRWLMSDNKAELPHLARGLGVEEDALSVSVFATNGLVLSAVRAGLGLGLQHRVLIQRELDGERLAVLREIDLGETGYYVLTRQGAVSENLRLFRRWLRRAA</sequence>
<dbReference type="Pfam" id="PF00126">
    <property type="entry name" value="HTH_1"/>
    <property type="match status" value="1"/>
</dbReference>
<reference evidence="6 7" key="1">
    <citation type="submission" date="2023-04" db="EMBL/GenBank/DDBJ databases">
        <title>Jannaschia ovalis sp. nov., a marine bacterium isolated from sea tidal flat.</title>
        <authorList>
            <person name="Kwon D.Y."/>
            <person name="Kim J.-J."/>
        </authorList>
    </citation>
    <scope>NUCLEOTIDE SEQUENCE [LARGE SCALE GENOMIC DNA]</scope>
    <source>
        <strain evidence="6 7">GRR-S6-38</strain>
    </source>
</reference>
<dbReference type="InterPro" id="IPR036390">
    <property type="entry name" value="WH_DNA-bd_sf"/>
</dbReference>
<feature type="domain" description="HTH lysR-type" evidence="5">
    <location>
        <begin position="8"/>
        <end position="65"/>
    </location>
</feature>
<accession>A0ABY8L846</accession>
<evidence type="ECO:0000256" key="3">
    <source>
        <dbReference type="ARBA" id="ARBA00023125"/>
    </source>
</evidence>
<gene>
    <name evidence="6" type="ORF">P8627_10445</name>
</gene>
<keyword evidence="7" id="KW-1185">Reference proteome</keyword>
<protein>
    <submittedName>
        <fullName evidence="6">LysR substrate-binding domain-containing protein</fullName>
    </submittedName>
</protein>
<name>A0ABY8L846_9RHOB</name>
<dbReference type="InterPro" id="IPR000847">
    <property type="entry name" value="LysR_HTH_N"/>
</dbReference>
<dbReference type="RefSeq" id="WP_279964041.1">
    <property type="nucleotide sequence ID" value="NZ_CP122537.1"/>
</dbReference>
<dbReference type="EMBL" id="CP122537">
    <property type="protein sequence ID" value="WGH77466.1"/>
    <property type="molecule type" value="Genomic_DNA"/>
</dbReference>
<dbReference type="Gene3D" id="1.10.10.10">
    <property type="entry name" value="Winged helix-like DNA-binding domain superfamily/Winged helix DNA-binding domain"/>
    <property type="match status" value="1"/>
</dbReference>
<dbReference type="Gene3D" id="3.40.190.10">
    <property type="entry name" value="Periplasmic binding protein-like II"/>
    <property type="match status" value="2"/>
</dbReference>
<dbReference type="SUPFAM" id="SSF46785">
    <property type="entry name" value="Winged helix' DNA-binding domain"/>
    <property type="match status" value="1"/>
</dbReference>
<comment type="similarity">
    <text evidence="1">Belongs to the LysR transcriptional regulatory family.</text>
</comment>
<evidence type="ECO:0000313" key="7">
    <source>
        <dbReference type="Proteomes" id="UP001243420"/>
    </source>
</evidence>
<dbReference type="SUPFAM" id="SSF53850">
    <property type="entry name" value="Periplasmic binding protein-like II"/>
    <property type="match status" value="1"/>
</dbReference>
<dbReference type="InterPro" id="IPR005119">
    <property type="entry name" value="LysR_subst-bd"/>
</dbReference>
<organism evidence="6 7">
    <name type="scientific">Jannaschia ovalis</name>
    <dbReference type="NCBI Taxonomy" id="3038773"/>
    <lineage>
        <taxon>Bacteria</taxon>
        <taxon>Pseudomonadati</taxon>
        <taxon>Pseudomonadota</taxon>
        <taxon>Alphaproteobacteria</taxon>
        <taxon>Rhodobacterales</taxon>
        <taxon>Roseobacteraceae</taxon>
        <taxon>Jannaschia</taxon>
    </lineage>
</organism>
<evidence type="ECO:0000256" key="1">
    <source>
        <dbReference type="ARBA" id="ARBA00009437"/>
    </source>
</evidence>
<dbReference type="PROSITE" id="PS50931">
    <property type="entry name" value="HTH_LYSR"/>
    <property type="match status" value="1"/>
</dbReference>
<evidence type="ECO:0000256" key="4">
    <source>
        <dbReference type="ARBA" id="ARBA00023163"/>
    </source>
</evidence>
<dbReference type="PANTHER" id="PTHR30537:SF74">
    <property type="entry name" value="HTH-TYPE TRANSCRIPTIONAL REGULATOR TRPI"/>
    <property type="match status" value="1"/>
</dbReference>
<keyword evidence="3" id="KW-0238">DNA-binding</keyword>
<dbReference type="PANTHER" id="PTHR30537">
    <property type="entry name" value="HTH-TYPE TRANSCRIPTIONAL REGULATOR"/>
    <property type="match status" value="1"/>
</dbReference>
<dbReference type="InterPro" id="IPR058163">
    <property type="entry name" value="LysR-type_TF_proteobact-type"/>
</dbReference>
<dbReference type="Proteomes" id="UP001243420">
    <property type="component" value="Chromosome"/>
</dbReference>